<sequence>MWQFTRWRTNDDLSRLAAIVRVLKSKRTSPEKEVEAVQRLKTLLGCDSDFGIPWEERDFTRTVSRRRSSRSSYAKRAEEQLPHGCPLAFPMLVNSLGDHGGFEFIRKRLRDVACTGTHSCTKDSREGKRKEEEIETKENKVRVRMPPRKGRGRGVNPPQFAVVSGYVRILRNLARVMEEPFKTKYFSSLQLDQKGFLAGVVNVLSKAQIAPIGAWHRNDFDSFLDDVSQILGEIARANCKRKRTSRAVAHAHPTCSRRFKQIAQLEIMETLLKYPHDIGKRRGMELLQFYCQQLNPRRWKVGDRVNAQFSDMMFYPAKIITAEKPPNDDDDDGKKEGECIPLLTYDVLFDDGDRANRLTAEKLQPFKRYNLRGPEVVRPIPSALSAEILIEWVESNDIVGTVTKDPILFGSYRFNDDERKRVWCSPALFRFLQAHGEITDRMLERLLDLSHDVQGQKFLKQSSMLEDDLADFLHKRHRRRMKQIMRRDCDRVWMLFDSIVESVGSAFISSDEQ</sequence>
<feature type="compositionally biased region" description="Basic and acidic residues" evidence="1">
    <location>
        <begin position="120"/>
        <end position="139"/>
    </location>
</feature>
<accession>A0A7S4DHY0</accession>
<protein>
    <submittedName>
        <fullName evidence="2">Uncharacterized protein</fullName>
    </submittedName>
</protein>
<evidence type="ECO:0000313" key="2">
    <source>
        <dbReference type="EMBL" id="CAE0650364.1"/>
    </source>
</evidence>
<dbReference type="AlphaFoldDB" id="A0A7S4DHY0"/>
<name>A0A7S4DHY0_9EUKA</name>
<evidence type="ECO:0000256" key="1">
    <source>
        <dbReference type="SAM" id="MobiDB-lite"/>
    </source>
</evidence>
<gene>
    <name evidence="2" type="ORF">LGLO00237_LOCUS4234</name>
</gene>
<dbReference type="Gene3D" id="2.30.30.140">
    <property type="match status" value="1"/>
</dbReference>
<reference evidence="2" key="1">
    <citation type="submission" date="2021-01" db="EMBL/GenBank/DDBJ databases">
        <authorList>
            <person name="Corre E."/>
            <person name="Pelletier E."/>
            <person name="Niang G."/>
            <person name="Scheremetjew M."/>
            <person name="Finn R."/>
            <person name="Kale V."/>
            <person name="Holt S."/>
            <person name="Cochrane G."/>
            <person name="Meng A."/>
            <person name="Brown T."/>
            <person name="Cohen L."/>
        </authorList>
    </citation>
    <scope>NUCLEOTIDE SEQUENCE</scope>
    <source>
        <strain evidence="2">CCCM811</strain>
    </source>
</reference>
<organism evidence="2">
    <name type="scientific">Lotharella globosa</name>
    <dbReference type="NCBI Taxonomy" id="91324"/>
    <lineage>
        <taxon>Eukaryota</taxon>
        <taxon>Sar</taxon>
        <taxon>Rhizaria</taxon>
        <taxon>Cercozoa</taxon>
        <taxon>Chlorarachniophyceae</taxon>
        <taxon>Lotharella</taxon>
    </lineage>
</organism>
<feature type="region of interest" description="Disordered" evidence="1">
    <location>
        <begin position="117"/>
        <end position="139"/>
    </location>
</feature>
<proteinExistence type="predicted"/>
<dbReference type="EMBL" id="HBIV01005868">
    <property type="protein sequence ID" value="CAE0650364.1"/>
    <property type="molecule type" value="Transcribed_RNA"/>
</dbReference>